<dbReference type="InterPro" id="IPR016024">
    <property type="entry name" value="ARM-type_fold"/>
</dbReference>
<accession>A0A0D2M1N1</accession>
<proteinExistence type="predicted"/>
<dbReference type="AlphaFoldDB" id="A0A0D2M1N1"/>
<dbReference type="SUPFAM" id="SSF48371">
    <property type="entry name" value="ARM repeat"/>
    <property type="match status" value="1"/>
</dbReference>
<sequence>MAPAATAAAAAAAAAAAGAAPLALGQAVLNLMSTLKQRPRGAQAGALARAAPALAALKAAAERDREAWSAAPQDRRAAAAVPGPALQQLVACLRAADAGIVQAALQAARVLAEGELGAGAGRRGSLTPPPTGDAGPPTRAANLGPGPGGQAAGPRPMQLASADGLLTRAVACLGSANAATARDAAAALAAVMLGGEGPVGLLLREEGAAPALLRLMESESSQFTRSQTRAEALTCLSLLVIYGGDAACDAATATPAFATHAFALYIGGPAASDADWDTPTTALLLIAQQRRAPPPGALQPGRAYNLLLLALGKAGRAKMAPGFARALAECRKAKDDVSGESLIRLHHAVQLLRMLGDDEPGLLAALARAAPAAVCDLAHIASVDYGNVYGIDATQSAEGQQYRYTCPGIVLHTAPYCLRETE</sequence>
<evidence type="ECO:0000256" key="1">
    <source>
        <dbReference type="SAM" id="MobiDB-lite"/>
    </source>
</evidence>
<dbReference type="KEGG" id="mng:MNEG_10407"/>
<dbReference type="GeneID" id="25727566"/>
<gene>
    <name evidence="2" type="ORF">MNEG_10407</name>
</gene>
<dbReference type="RefSeq" id="XP_013896574.1">
    <property type="nucleotide sequence ID" value="XM_014041120.1"/>
</dbReference>
<dbReference type="InterPro" id="IPR011989">
    <property type="entry name" value="ARM-like"/>
</dbReference>
<dbReference type="EMBL" id="KK102521">
    <property type="protein sequence ID" value="KIY97554.1"/>
    <property type="molecule type" value="Genomic_DNA"/>
</dbReference>
<evidence type="ECO:0000313" key="2">
    <source>
        <dbReference type="EMBL" id="KIY97554.1"/>
    </source>
</evidence>
<dbReference type="Proteomes" id="UP000054498">
    <property type="component" value="Unassembled WGS sequence"/>
</dbReference>
<reference evidence="2 3" key="1">
    <citation type="journal article" date="2013" name="BMC Genomics">
        <title>Reconstruction of the lipid metabolism for the microalga Monoraphidium neglectum from its genome sequence reveals characteristics suitable for biofuel production.</title>
        <authorList>
            <person name="Bogen C."/>
            <person name="Al-Dilaimi A."/>
            <person name="Albersmeier A."/>
            <person name="Wichmann J."/>
            <person name="Grundmann M."/>
            <person name="Rupp O."/>
            <person name="Lauersen K.J."/>
            <person name="Blifernez-Klassen O."/>
            <person name="Kalinowski J."/>
            <person name="Goesmann A."/>
            <person name="Mussgnug J.H."/>
            <person name="Kruse O."/>
        </authorList>
    </citation>
    <scope>NUCLEOTIDE SEQUENCE [LARGE SCALE GENOMIC DNA]</scope>
    <source>
        <strain evidence="2 3">SAG 48.87</strain>
    </source>
</reference>
<feature type="region of interest" description="Disordered" evidence="1">
    <location>
        <begin position="119"/>
        <end position="155"/>
    </location>
</feature>
<organism evidence="2 3">
    <name type="scientific">Monoraphidium neglectum</name>
    <dbReference type="NCBI Taxonomy" id="145388"/>
    <lineage>
        <taxon>Eukaryota</taxon>
        <taxon>Viridiplantae</taxon>
        <taxon>Chlorophyta</taxon>
        <taxon>core chlorophytes</taxon>
        <taxon>Chlorophyceae</taxon>
        <taxon>CS clade</taxon>
        <taxon>Sphaeropleales</taxon>
        <taxon>Selenastraceae</taxon>
        <taxon>Monoraphidium</taxon>
    </lineage>
</organism>
<dbReference type="Gene3D" id="1.25.10.10">
    <property type="entry name" value="Leucine-rich Repeat Variant"/>
    <property type="match status" value="1"/>
</dbReference>
<feature type="compositionally biased region" description="Low complexity" evidence="1">
    <location>
        <begin position="132"/>
        <end position="144"/>
    </location>
</feature>
<name>A0A0D2M1N1_9CHLO</name>
<protein>
    <submittedName>
        <fullName evidence="2">Uncharacterized protein</fullName>
    </submittedName>
</protein>
<keyword evidence="3" id="KW-1185">Reference proteome</keyword>
<evidence type="ECO:0000313" key="3">
    <source>
        <dbReference type="Proteomes" id="UP000054498"/>
    </source>
</evidence>